<evidence type="ECO:0000313" key="3">
    <source>
        <dbReference type="Proteomes" id="UP000541444"/>
    </source>
</evidence>
<sequence>MRRYLLSGRGLIREVKMPRNVISFSLVELVQYIIPLYPTIFGKLNPFSAVVSPL</sequence>
<comment type="caution">
    <text evidence="2">The sequence shown here is derived from an EMBL/GenBank/DDBJ whole genome shotgun (WGS) entry which is preliminary data.</text>
</comment>
<gene>
    <name evidence="2" type="ORF">GIB67_015746</name>
</gene>
<keyword evidence="1" id="KW-1133">Transmembrane helix</keyword>
<accession>A0A7J7NV08</accession>
<keyword evidence="3" id="KW-1185">Reference proteome</keyword>
<protein>
    <submittedName>
        <fullName evidence="2">Uncharacterized protein</fullName>
    </submittedName>
</protein>
<name>A0A7J7NV08_9MAGN</name>
<keyword evidence="1" id="KW-0472">Membrane</keyword>
<proteinExistence type="predicted"/>
<dbReference type="Proteomes" id="UP000541444">
    <property type="component" value="Unassembled WGS sequence"/>
</dbReference>
<keyword evidence="1" id="KW-0812">Transmembrane</keyword>
<feature type="transmembrane region" description="Helical" evidence="1">
    <location>
        <begin position="21"/>
        <end position="40"/>
    </location>
</feature>
<organism evidence="2 3">
    <name type="scientific">Kingdonia uniflora</name>
    <dbReference type="NCBI Taxonomy" id="39325"/>
    <lineage>
        <taxon>Eukaryota</taxon>
        <taxon>Viridiplantae</taxon>
        <taxon>Streptophyta</taxon>
        <taxon>Embryophyta</taxon>
        <taxon>Tracheophyta</taxon>
        <taxon>Spermatophyta</taxon>
        <taxon>Magnoliopsida</taxon>
        <taxon>Ranunculales</taxon>
        <taxon>Circaeasteraceae</taxon>
        <taxon>Kingdonia</taxon>
    </lineage>
</organism>
<dbReference type="EMBL" id="JACGCM010000560">
    <property type="protein sequence ID" value="KAF6170794.1"/>
    <property type="molecule type" value="Genomic_DNA"/>
</dbReference>
<dbReference type="AlphaFoldDB" id="A0A7J7NV08"/>
<evidence type="ECO:0000313" key="2">
    <source>
        <dbReference type="EMBL" id="KAF6170794.1"/>
    </source>
</evidence>
<reference evidence="2 3" key="1">
    <citation type="journal article" date="2020" name="IScience">
        <title>Genome Sequencing of the Endangered Kingdonia uniflora (Circaeasteraceae, Ranunculales) Reveals Potential Mechanisms of Evolutionary Specialization.</title>
        <authorList>
            <person name="Sun Y."/>
            <person name="Deng T."/>
            <person name="Zhang A."/>
            <person name="Moore M.J."/>
            <person name="Landis J.B."/>
            <person name="Lin N."/>
            <person name="Zhang H."/>
            <person name="Zhang X."/>
            <person name="Huang J."/>
            <person name="Zhang X."/>
            <person name="Sun H."/>
            <person name="Wang H."/>
        </authorList>
    </citation>
    <scope>NUCLEOTIDE SEQUENCE [LARGE SCALE GENOMIC DNA]</scope>
    <source>
        <strain evidence="2">TB1705</strain>
        <tissue evidence="2">Leaf</tissue>
    </source>
</reference>
<evidence type="ECO:0000256" key="1">
    <source>
        <dbReference type="SAM" id="Phobius"/>
    </source>
</evidence>